<dbReference type="Gene3D" id="3.30.565.10">
    <property type="entry name" value="Histidine kinase-like ATPase, C-terminal domain"/>
    <property type="match status" value="1"/>
</dbReference>
<protein>
    <submittedName>
        <fullName evidence="1">ATPase</fullName>
    </submittedName>
</protein>
<sequence length="491" mass="54624">MDWEIAEPSPDALVESLRAFGYSPEAAVADLIDNSISAGAREIDVHFHWNGTASAVAIRDDGRGMDERTLFNAMRAGSTNPLEERAEADLGRFGLGLKTASFSQARELTVQSRTRGCKTTAVRRWDLDLIAKTSEWRLLLTEPPEVSVPQLTGPSGTVVLWTKCDRLVGDADRHESKAHARFNATIDRVANHLSAVFHRFMIGRGKVAIAVNGVKLHPWDPFMEDNDATQHLGVERLTLRDYPVKITPFVLPHRSKLTAAEQAVGAGAAGWNQQQGFYIYRSNRLLLQGDWLSLGFSKDEHTKLARIAVEFPASLDHDWQVDVKKSSARAPGPLQQDLKRIATATRRQAEEVYRHRGKIIARKASKDFVMAWHQIKTRDGEVKYKINRKHPVIETLLQSSGDRQETERGLRFIEETIPTTLVGVAIADALDQQPAPFGQSRSELNNILRFAFDGLVQTGLKPGEALDRIGAAEPFIQYPEVVQAFRDAADG</sequence>
<dbReference type="RefSeq" id="WP_163689589.1">
    <property type="nucleotide sequence ID" value="NZ_AP022608.1"/>
</dbReference>
<dbReference type="Pfam" id="PF13589">
    <property type="entry name" value="HATPase_c_3"/>
    <property type="match status" value="1"/>
</dbReference>
<dbReference type="InterPro" id="IPR036890">
    <property type="entry name" value="HATPase_C_sf"/>
</dbReference>
<organism evidence="1 2">
    <name type="scientific">Mycolicibacterium gadium</name>
    <name type="common">Mycobacterium gadium</name>
    <dbReference type="NCBI Taxonomy" id="1794"/>
    <lineage>
        <taxon>Bacteria</taxon>
        <taxon>Bacillati</taxon>
        <taxon>Actinomycetota</taxon>
        <taxon>Actinomycetes</taxon>
        <taxon>Mycobacteriales</taxon>
        <taxon>Mycobacteriaceae</taxon>
        <taxon>Mycolicibacterium</taxon>
    </lineage>
</organism>
<evidence type="ECO:0000313" key="1">
    <source>
        <dbReference type="EMBL" id="BBZ20891.1"/>
    </source>
</evidence>
<gene>
    <name evidence="1" type="ORF">MGAD_52260</name>
</gene>
<name>A0A7I7WWL1_MYCGU</name>
<dbReference type="Proteomes" id="UP000466187">
    <property type="component" value="Chromosome"/>
</dbReference>
<dbReference type="EMBL" id="AP022608">
    <property type="protein sequence ID" value="BBZ20891.1"/>
    <property type="molecule type" value="Genomic_DNA"/>
</dbReference>
<proteinExistence type="predicted"/>
<dbReference type="SUPFAM" id="SSF55874">
    <property type="entry name" value="ATPase domain of HSP90 chaperone/DNA topoisomerase II/histidine kinase"/>
    <property type="match status" value="1"/>
</dbReference>
<reference evidence="1 2" key="1">
    <citation type="journal article" date="2019" name="Emerg. Microbes Infect.">
        <title>Comprehensive subspecies identification of 175 nontuberculous mycobacteria species based on 7547 genomic profiles.</title>
        <authorList>
            <person name="Matsumoto Y."/>
            <person name="Kinjo T."/>
            <person name="Motooka D."/>
            <person name="Nabeya D."/>
            <person name="Jung N."/>
            <person name="Uechi K."/>
            <person name="Horii T."/>
            <person name="Iida T."/>
            <person name="Fujita J."/>
            <person name="Nakamura S."/>
        </authorList>
    </citation>
    <scope>NUCLEOTIDE SEQUENCE [LARGE SCALE GENOMIC DNA]</scope>
    <source>
        <strain evidence="1 2">JCM 12688</strain>
    </source>
</reference>
<dbReference type="AlphaFoldDB" id="A0A7I7WWL1"/>
<evidence type="ECO:0000313" key="2">
    <source>
        <dbReference type="Proteomes" id="UP000466187"/>
    </source>
</evidence>
<accession>A0A7I7WWL1</accession>
<dbReference type="KEGG" id="mgad:MGAD_52260"/>